<protein>
    <submittedName>
        <fullName evidence="3">Uncharacterized protein</fullName>
    </submittedName>
</protein>
<evidence type="ECO:0000313" key="3">
    <source>
        <dbReference type="EMBL" id="MBA2226555.1"/>
    </source>
</evidence>
<feature type="region of interest" description="Disordered" evidence="2">
    <location>
        <begin position="86"/>
        <end position="118"/>
    </location>
</feature>
<name>A0A7V8VET1_9BACT</name>
<sequence>MRWASRTRWIFLGLMGLTAGCRLPPKGDHVEAPVPLPYEKAAGKFSQRVIDNGEGSIVAQAGLSSRGMNAPEVMPAGGRWLARENTKYRPGPQVPPQPLPPPTPWPGGDPHQRSTPTVLGDRLELGPGENPLERVVELTRELEALSLYNRSLQERIQQLETQQQVREQALAEAVRQVETATQEVTRSRSQIEQLQNEVAMLQAQIRQMEKEDVELLRAVISTLEKLLGERRGP</sequence>
<dbReference type="Proteomes" id="UP000542342">
    <property type="component" value="Unassembled WGS sequence"/>
</dbReference>
<dbReference type="AlphaFoldDB" id="A0A7V8VET1"/>
<dbReference type="EMBL" id="JACEFB010000006">
    <property type="protein sequence ID" value="MBA2226555.1"/>
    <property type="molecule type" value="Genomic_DNA"/>
</dbReference>
<evidence type="ECO:0000313" key="4">
    <source>
        <dbReference type="Proteomes" id="UP000542342"/>
    </source>
</evidence>
<evidence type="ECO:0000256" key="2">
    <source>
        <dbReference type="SAM" id="MobiDB-lite"/>
    </source>
</evidence>
<dbReference type="RefSeq" id="WP_194537986.1">
    <property type="nucleotide sequence ID" value="NZ_JACEFB010000006.1"/>
</dbReference>
<organism evidence="3 4">
    <name type="scientific">Thermogemmata fonticola</name>
    <dbReference type="NCBI Taxonomy" id="2755323"/>
    <lineage>
        <taxon>Bacteria</taxon>
        <taxon>Pseudomonadati</taxon>
        <taxon>Planctomycetota</taxon>
        <taxon>Planctomycetia</taxon>
        <taxon>Gemmatales</taxon>
        <taxon>Gemmataceae</taxon>
        <taxon>Thermogemmata</taxon>
    </lineage>
</organism>
<dbReference type="PROSITE" id="PS51257">
    <property type="entry name" value="PROKAR_LIPOPROTEIN"/>
    <property type="match status" value="1"/>
</dbReference>
<proteinExistence type="predicted"/>
<accession>A0A7V8VET1</accession>
<gene>
    <name evidence="3" type="ORF">H0921_10325</name>
</gene>
<keyword evidence="1" id="KW-0175">Coiled coil</keyword>
<keyword evidence="4" id="KW-1185">Reference proteome</keyword>
<comment type="caution">
    <text evidence="3">The sequence shown here is derived from an EMBL/GenBank/DDBJ whole genome shotgun (WGS) entry which is preliminary data.</text>
</comment>
<feature type="coiled-coil region" evidence="1">
    <location>
        <begin position="135"/>
        <end position="218"/>
    </location>
</feature>
<reference evidence="3 4" key="1">
    <citation type="submission" date="2020-07" db="EMBL/GenBank/DDBJ databases">
        <title>Thermogemmata thermophila gen. nov., sp. nov., a novel moderate thermophilic planctomycete from a Kamchatka hot spring.</title>
        <authorList>
            <person name="Elcheninov A.G."/>
            <person name="Podosokorskaya O.A."/>
            <person name="Kovaleva O.L."/>
            <person name="Novikov A."/>
            <person name="Bonch-Osmolovskaya E.A."/>
            <person name="Toshchakov S.V."/>
            <person name="Kublanov I.V."/>
        </authorList>
    </citation>
    <scope>NUCLEOTIDE SEQUENCE [LARGE SCALE GENOMIC DNA]</scope>
    <source>
        <strain evidence="3 4">2918</strain>
    </source>
</reference>
<feature type="compositionally biased region" description="Pro residues" evidence="2">
    <location>
        <begin position="92"/>
        <end position="107"/>
    </location>
</feature>
<evidence type="ECO:0000256" key="1">
    <source>
        <dbReference type="SAM" id="Coils"/>
    </source>
</evidence>